<evidence type="ECO:0000256" key="3">
    <source>
        <dbReference type="ARBA" id="ARBA00022917"/>
    </source>
</evidence>
<accession>A0A2T7P870</accession>
<feature type="domain" description="eIF3a PCI" evidence="4">
    <location>
        <begin position="9"/>
        <end position="131"/>
    </location>
</feature>
<reference evidence="5 6" key="1">
    <citation type="submission" date="2018-04" db="EMBL/GenBank/DDBJ databases">
        <title>The genome of golden apple snail Pomacea canaliculata provides insight into stress tolerance and invasive adaptation.</title>
        <authorList>
            <person name="Liu C."/>
            <person name="Liu B."/>
            <person name="Ren Y."/>
            <person name="Zhang Y."/>
            <person name="Wang H."/>
            <person name="Li S."/>
            <person name="Jiang F."/>
            <person name="Yin L."/>
            <person name="Zhang G."/>
            <person name="Qian W."/>
            <person name="Fan W."/>
        </authorList>
    </citation>
    <scope>NUCLEOTIDE SEQUENCE [LARGE SCALE GENOMIC DNA]</scope>
    <source>
        <strain evidence="5">SZHN2017</strain>
        <tissue evidence="5">Muscle</tissue>
    </source>
</reference>
<evidence type="ECO:0000313" key="5">
    <source>
        <dbReference type="EMBL" id="PVD29625.1"/>
    </source>
</evidence>
<dbReference type="GO" id="GO:0003743">
    <property type="term" value="F:translation initiation factor activity"/>
    <property type="evidence" value="ECO:0007669"/>
    <property type="project" value="UniProtKB-KW"/>
</dbReference>
<evidence type="ECO:0000256" key="1">
    <source>
        <dbReference type="ARBA" id="ARBA00022490"/>
    </source>
</evidence>
<keyword evidence="3" id="KW-0648">Protein biosynthesis</keyword>
<dbReference type="GO" id="GO:0003729">
    <property type="term" value="F:mRNA binding"/>
    <property type="evidence" value="ECO:0007669"/>
    <property type="project" value="TreeGrafter"/>
</dbReference>
<keyword evidence="6" id="KW-1185">Reference proteome</keyword>
<dbReference type="EMBL" id="PZQS01000005">
    <property type="protein sequence ID" value="PVD29625.1"/>
    <property type="molecule type" value="Genomic_DNA"/>
</dbReference>
<dbReference type="GO" id="GO:0071540">
    <property type="term" value="C:eukaryotic translation initiation factor 3 complex, eIF3e"/>
    <property type="evidence" value="ECO:0007669"/>
    <property type="project" value="TreeGrafter"/>
</dbReference>
<evidence type="ECO:0000313" key="6">
    <source>
        <dbReference type="Proteomes" id="UP000245119"/>
    </source>
</evidence>
<dbReference type="InterPro" id="IPR054711">
    <property type="entry name" value="eIF3a_PCI_TPR-like"/>
</dbReference>
<name>A0A2T7P870_POMCA</name>
<dbReference type="InterPro" id="IPR027512">
    <property type="entry name" value="EIF3A"/>
</dbReference>
<organism evidence="5 6">
    <name type="scientific">Pomacea canaliculata</name>
    <name type="common">Golden apple snail</name>
    <dbReference type="NCBI Taxonomy" id="400727"/>
    <lineage>
        <taxon>Eukaryota</taxon>
        <taxon>Metazoa</taxon>
        <taxon>Spiralia</taxon>
        <taxon>Lophotrochozoa</taxon>
        <taxon>Mollusca</taxon>
        <taxon>Gastropoda</taxon>
        <taxon>Caenogastropoda</taxon>
        <taxon>Architaenioglossa</taxon>
        <taxon>Ampullarioidea</taxon>
        <taxon>Ampullariidae</taxon>
        <taxon>Pomacea</taxon>
    </lineage>
</organism>
<proteinExistence type="predicted"/>
<keyword evidence="2" id="KW-0396">Initiation factor</keyword>
<dbReference type="PANTHER" id="PTHR14005">
    <property type="entry name" value="EUKARYOTIC TRANSLATION INITIATION FACTOR 3, THETA SUBUNIT"/>
    <property type="match status" value="1"/>
</dbReference>
<gene>
    <name evidence="5" type="ORF">C0Q70_08880</name>
</gene>
<dbReference type="OrthoDB" id="18884at2759"/>
<dbReference type="GO" id="GO:0002188">
    <property type="term" value="P:translation reinitiation"/>
    <property type="evidence" value="ECO:0007669"/>
    <property type="project" value="TreeGrafter"/>
</dbReference>
<dbReference type="Proteomes" id="UP000245119">
    <property type="component" value="Linkage Group LG5"/>
</dbReference>
<dbReference type="Pfam" id="PF22591">
    <property type="entry name" value="eIF3a_PCI_TPR-like"/>
    <property type="match status" value="1"/>
</dbReference>
<evidence type="ECO:0000256" key="2">
    <source>
        <dbReference type="ARBA" id="ARBA00022540"/>
    </source>
</evidence>
<evidence type="ECO:0000259" key="4">
    <source>
        <dbReference type="Pfam" id="PF22591"/>
    </source>
</evidence>
<sequence>MPTYFQRPENALKRANEFIDVGKEQRALDALYDVIKSKKHRTWQKIHEPIMEKYLQLCVDLRKSHIAKEGLYQYKNICQQVNINSLVDVVRKYIALAEERTEAARQESHQTVLDIDDLDLPDSPERSCHLDTMGQIPVGELSPVFRPAQKQLQGRTSLSGHRPARIKELSAL</sequence>
<dbReference type="AlphaFoldDB" id="A0A2T7P870"/>
<keyword evidence="1" id="KW-0963">Cytoplasm</keyword>
<protein>
    <recommendedName>
        <fullName evidence="4">eIF3a PCI domain-containing protein</fullName>
    </recommendedName>
</protein>
<comment type="caution">
    <text evidence="5">The sequence shown here is derived from an EMBL/GenBank/DDBJ whole genome shotgun (WGS) entry which is preliminary data.</text>
</comment>
<dbReference type="PANTHER" id="PTHR14005:SF0">
    <property type="entry name" value="EUKARYOTIC TRANSLATION INITIATION FACTOR 3 SUBUNIT A"/>
    <property type="match status" value="1"/>
</dbReference>
<dbReference type="STRING" id="400727.A0A2T7P870"/>
<dbReference type="GO" id="GO:0071541">
    <property type="term" value="C:eukaryotic translation initiation factor 3 complex, eIF3m"/>
    <property type="evidence" value="ECO:0007669"/>
    <property type="project" value="TreeGrafter"/>
</dbReference>
<dbReference type="GO" id="GO:0001732">
    <property type="term" value="P:formation of cytoplasmic translation initiation complex"/>
    <property type="evidence" value="ECO:0007669"/>
    <property type="project" value="TreeGrafter"/>
</dbReference>
<dbReference type="GO" id="GO:0043614">
    <property type="term" value="C:multi-eIF complex"/>
    <property type="evidence" value="ECO:0007669"/>
    <property type="project" value="TreeGrafter"/>
</dbReference>